<keyword evidence="5" id="KW-1185">Reference proteome</keyword>
<evidence type="ECO:0000256" key="2">
    <source>
        <dbReference type="ARBA" id="ARBA00022729"/>
    </source>
</evidence>
<dbReference type="InterPro" id="IPR028082">
    <property type="entry name" value="Peripla_BP_I"/>
</dbReference>
<dbReference type="PANTHER" id="PTHR47235">
    <property type="entry name" value="BLR6548 PROTEIN"/>
    <property type="match status" value="1"/>
</dbReference>
<evidence type="ECO:0000313" key="5">
    <source>
        <dbReference type="Proteomes" id="UP001315278"/>
    </source>
</evidence>
<proteinExistence type="inferred from homology"/>
<accession>A0ABS5FMI4</accession>
<evidence type="ECO:0000256" key="1">
    <source>
        <dbReference type="ARBA" id="ARBA00010062"/>
    </source>
</evidence>
<comment type="caution">
    <text evidence="4">The sequence shown here is derived from an EMBL/GenBank/DDBJ whole genome shotgun (WGS) entry which is preliminary data.</text>
</comment>
<gene>
    <name evidence="4" type="ORF">JQ615_21590</name>
</gene>
<reference evidence="5" key="1">
    <citation type="journal article" date="2021" name="ISME J.">
        <title>Evolutionary origin and ecological implication of a unique nif island in free-living Bradyrhizobium lineages.</title>
        <authorList>
            <person name="Tao J."/>
        </authorList>
    </citation>
    <scope>NUCLEOTIDE SEQUENCE [LARGE SCALE GENOMIC DNA]</scope>
    <source>
        <strain evidence="5">SZCCT0434</strain>
    </source>
</reference>
<dbReference type="Proteomes" id="UP001315278">
    <property type="component" value="Unassembled WGS sequence"/>
</dbReference>
<dbReference type="InterPro" id="IPR028081">
    <property type="entry name" value="Leu-bd"/>
</dbReference>
<evidence type="ECO:0000259" key="3">
    <source>
        <dbReference type="Pfam" id="PF13458"/>
    </source>
</evidence>
<organism evidence="4 5">
    <name type="scientific">Bradyrhizobium jicamae</name>
    <dbReference type="NCBI Taxonomy" id="280332"/>
    <lineage>
        <taxon>Bacteria</taxon>
        <taxon>Pseudomonadati</taxon>
        <taxon>Pseudomonadota</taxon>
        <taxon>Alphaproteobacteria</taxon>
        <taxon>Hyphomicrobiales</taxon>
        <taxon>Nitrobacteraceae</taxon>
        <taxon>Bradyrhizobium</taxon>
    </lineage>
</organism>
<dbReference type="SUPFAM" id="SSF53822">
    <property type="entry name" value="Periplasmic binding protein-like I"/>
    <property type="match status" value="1"/>
</dbReference>
<dbReference type="PANTHER" id="PTHR47235:SF1">
    <property type="entry name" value="BLR6548 PROTEIN"/>
    <property type="match status" value="1"/>
</dbReference>
<dbReference type="Gene3D" id="3.40.50.2300">
    <property type="match status" value="2"/>
</dbReference>
<dbReference type="EMBL" id="JAFCJH010000022">
    <property type="protein sequence ID" value="MBR0797987.1"/>
    <property type="molecule type" value="Genomic_DNA"/>
</dbReference>
<protein>
    <submittedName>
        <fullName evidence="4">ABC transporter substrate-binding protein</fullName>
    </submittedName>
</protein>
<evidence type="ECO:0000313" key="4">
    <source>
        <dbReference type="EMBL" id="MBR0797987.1"/>
    </source>
</evidence>
<comment type="similarity">
    <text evidence="1">Belongs to the leucine-binding protein family.</text>
</comment>
<feature type="domain" description="Leucine-binding protein" evidence="3">
    <location>
        <begin position="38"/>
        <end position="385"/>
    </location>
</feature>
<sequence>MTLHRAWITAAVVFGNIVISFGSATAQKADAPGVSDKEITIGQTMPYSGPVSAWGTIGRTELAYIKMINDQGGINGRKINLISLDDAYSPPKTVEQTRKLVEQDSVAVVFGALGTPANLAVRQYLNDHHVPQLFLLSGSGQFNDPGHFPWSIGILPTYLLDGQTHARYILAHKPDAKIAILYQNDDYGKAHLRGLKNGLGERAKDLVVREISYEVSDPTIESQIVTLKASGANTLYIAAGPKFAAQAIRKARELAWRPLQFLTYTSQSISGVLEPAGLENAIGIISASYAKDPTDPRWRSDPDIKEYFEWVRKYNPNSDGNDTNIAAGYQYAAALVLLLRQCGDDLSRENIMRRATSLRDVTIPLLLPGITLNTSPTDYQPIKELRETRFNGKFWESLEGDTH</sequence>
<keyword evidence="2" id="KW-0732">Signal</keyword>
<dbReference type="CDD" id="cd06343">
    <property type="entry name" value="PBP1_ABC_ligand_binding-like"/>
    <property type="match status" value="1"/>
</dbReference>
<name>A0ABS5FMI4_9BRAD</name>
<dbReference type="Pfam" id="PF13458">
    <property type="entry name" value="Peripla_BP_6"/>
    <property type="match status" value="1"/>
</dbReference>